<evidence type="ECO:0000256" key="9">
    <source>
        <dbReference type="ARBA" id="ARBA00023264"/>
    </source>
</evidence>
<comment type="similarity">
    <text evidence="10">Belongs to the PlsY family.</text>
</comment>
<feature type="transmembrane region" description="Helical" evidence="10">
    <location>
        <begin position="116"/>
        <end position="141"/>
    </location>
</feature>
<keyword evidence="5 10" id="KW-1133">Transmembrane helix</keyword>
<dbReference type="EMBL" id="ACLN01000007">
    <property type="protein sequence ID" value="EEW51853.1"/>
    <property type="molecule type" value="Genomic_DNA"/>
</dbReference>
<dbReference type="HAMAP" id="MF_01043">
    <property type="entry name" value="PlsY"/>
    <property type="match status" value="1"/>
</dbReference>
<keyword evidence="7 10" id="KW-0472">Membrane</keyword>
<keyword evidence="2 10" id="KW-0444">Lipid biosynthesis</keyword>
<keyword evidence="3 10" id="KW-0808">Transferase</keyword>
<comment type="function">
    <text evidence="10">Catalyzes the transfer of an acyl group from acyl-phosphate (acyl-PO(4)) to glycerol-3-phosphate (G3P) to form lysophosphatidic acid (LPA). This enzyme utilizes acyl-phosphate as fatty acyl donor, but not acyl-CoA or acyl-ACP.</text>
</comment>
<dbReference type="InterPro" id="IPR003811">
    <property type="entry name" value="G3P_acylTferase_PlsY"/>
</dbReference>
<evidence type="ECO:0000313" key="11">
    <source>
        <dbReference type="EMBL" id="EEW51853.1"/>
    </source>
</evidence>
<feature type="transmembrane region" description="Helical" evidence="10">
    <location>
        <begin position="58"/>
        <end position="80"/>
    </location>
</feature>
<comment type="catalytic activity">
    <reaction evidence="10">
        <text>an acyl phosphate + sn-glycerol 3-phosphate = a 1-acyl-sn-glycero-3-phosphate + phosphate</text>
        <dbReference type="Rhea" id="RHEA:34075"/>
        <dbReference type="ChEBI" id="CHEBI:43474"/>
        <dbReference type="ChEBI" id="CHEBI:57597"/>
        <dbReference type="ChEBI" id="CHEBI:57970"/>
        <dbReference type="ChEBI" id="CHEBI:59918"/>
        <dbReference type="EC" id="2.3.1.275"/>
    </reaction>
</comment>
<evidence type="ECO:0000256" key="3">
    <source>
        <dbReference type="ARBA" id="ARBA00022679"/>
    </source>
</evidence>
<dbReference type="GO" id="GO:0043772">
    <property type="term" value="F:acyl-phosphate glycerol-3-phosphate acyltransferase activity"/>
    <property type="evidence" value="ECO:0007669"/>
    <property type="project" value="UniProtKB-UniRule"/>
</dbReference>
<evidence type="ECO:0000256" key="4">
    <source>
        <dbReference type="ARBA" id="ARBA00022692"/>
    </source>
</evidence>
<comment type="subunit">
    <text evidence="10">Probably interacts with PlsX.</text>
</comment>
<name>C8PCC1_9LACO</name>
<sequence>MAWVIVMYNLIALIVGYLFGNILCAFIVCKIKFGMNPTQIGSHNPGTANVGSIFGKKWGLLTCVGDIVKAILALILVLIVCPMHISLAYCGLGLMLGHAFPFWNKFNGGKCVAVSLPIVIFFDWQWGIFCIIIELLLMIILKNLAVSPVISLLIYSIAMFVIYSNCAGILFLIGWCVMLYKFRNDLVAYCKGEGKRTDILFLFKRVLKHK</sequence>
<keyword evidence="11" id="KW-0012">Acyltransferase</keyword>
<evidence type="ECO:0000256" key="8">
    <source>
        <dbReference type="ARBA" id="ARBA00023209"/>
    </source>
</evidence>
<evidence type="ECO:0000256" key="7">
    <source>
        <dbReference type="ARBA" id="ARBA00023136"/>
    </source>
</evidence>
<feature type="transmembrane region" description="Helical" evidence="10">
    <location>
        <begin position="86"/>
        <end position="104"/>
    </location>
</feature>
<dbReference type="UniPathway" id="UPA00085"/>
<feature type="transmembrane region" description="Helical" evidence="10">
    <location>
        <begin position="153"/>
        <end position="180"/>
    </location>
</feature>
<dbReference type="PANTHER" id="PTHR30309">
    <property type="entry name" value="INNER MEMBRANE PROTEIN YGIH"/>
    <property type="match status" value="1"/>
</dbReference>
<dbReference type="EC" id="2.3.1.275" evidence="10"/>
<dbReference type="AlphaFoldDB" id="C8PCC1"/>
<keyword evidence="8 10" id="KW-0594">Phospholipid biosynthesis</keyword>
<evidence type="ECO:0000256" key="6">
    <source>
        <dbReference type="ARBA" id="ARBA00023098"/>
    </source>
</evidence>
<comment type="pathway">
    <text evidence="10">Lipid metabolism; phospholipid metabolism.</text>
</comment>
<dbReference type="PANTHER" id="PTHR30309:SF0">
    <property type="entry name" value="GLYCEROL-3-PHOSPHATE ACYLTRANSFERASE-RELATED"/>
    <property type="match status" value="1"/>
</dbReference>
<keyword evidence="4 10" id="KW-0812">Transmembrane</keyword>
<comment type="subcellular location">
    <subcellularLocation>
        <location evidence="10">Cell membrane</location>
        <topology evidence="10">Multi-pass membrane protein</topology>
    </subcellularLocation>
</comment>
<dbReference type="GO" id="GO:0008654">
    <property type="term" value="P:phospholipid biosynthetic process"/>
    <property type="evidence" value="ECO:0007669"/>
    <property type="project" value="UniProtKB-UniRule"/>
</dbReference>
<protein>
    <recommendedName>
        <fullName evidence="10">Glycerol-3-phosphate acyltransferase</fullName>
    </recommendedName>
    <alternativeName>
        <fullName evidence="10">Acyl-PO4 G3P acyltransferase</fullName>
    </alternativeName>
    <alternativeName>
        <fullName evidence="10">Acyl-phosphate--glycerol-3-phosphate acyltransferase</fullName>
    </alternativeName>
    <alternativeName>
        <fullName evidence="10">G3P acyltransferase</fullName>
        <shortName evidence="10">GPAT</shortName>
        <ecNumber evidence="10">2.3.1.275</ecNumber>
    </alternativeName>
    <alternativeName>
        <fullName evidence="10">Lysophosphatidic acid synthase</fullName>
        <shortName evidence="10">LPA synthase</shortName>
    </alternativeName>
</protein>
<evidence type="ECO:0000256" key="2">
    <source>
        <dbReference type="ARBA" id="ARBA00022516"/>
    </source>
</evidence>
<proteinExistence type="inferred from homology"/>
<dbReference type="Pfam" id="PF02660">
    <property type="entry name" value="G3P_acyltransf"/>
    <property type="match status" value="1"/>
</dbReference>
<gene>
    <name evidence="10" type="primary">plsY</name>
    <name evidence="11" type="ORF">HMPREF0520_0741</name>
</gene>
<keyword evidence="12" id="KW-1185">Reference proteome</keyword>
<organism evidence="11 12">
    <name type="scientific">Lactobacillus iners DSM 13335</name>
    <dbReference type="NCBI Taxonomy" id="525328"/>
    <lineage>
        <taxon>Bacteria</taxon>
        <taxon>Bacillati</taxon>
        <taxon>Bacillota</taxon>
        <taxon>Bacilli</taxon>
        <taxon>Lactobacillales</taxon>
        <taxon>Lactobacillaceae</taxon>
        <taxon>Lactobacillus</taxon>
    </lineage>
</organism>
<evidence type="ECO:0000256" key="1">
    <source>
        <dbReference type="ARBA" id="ARBA00022475"/>
    </source>
</evidence>
<accession>C8PCC1</accession>
<dbReference type="HOGENOM" id="CLU_081254_5_0_9"/>
<reference evidence="11 12" key="1">
    <citation type="submission" date="2009-09" db="EMBL/GenBank/DDBJ databases">
        <authorList>
            <person name="Qin X."/>
            <person name="Bachman B."/>
            <person name="Battles P."/>
            <person name="Bell A."/>
            <person name="Bess C."/>
            <person name="Bickham C."/>
            <person name="Chaboub L."/>
            <person name="Chen D."/>
            <person name="Coyle M."/>
            <person name="Deiros D.R."/>
            <person name="Dinh H."/>
            <person name="Forbes L."/>
            <person name="Fowler G."/>
            <person name="Francisco L."/>
            <person name="Fu Q."/>
            <person name="Gubbala S."/>
            <person name="Hale W."/>
            <person name="Han Y."/>
            <person name="Hemphill L."/>
            <person name="Highlander S.K."/>
            <person name="Hirani K."/>
            <person name="Hogues M."/>
            <person name="Jackson L."/>
            <person name="Jakkamsetti A."/>
            <person name="Javaid M."/>
            <person name="Jiang H."/>
            <person name="Korchina V."/>
            <person name="Kovar C."/>
            <person name="Lara F."/>
            <person name="Lee S."/>
            <person name="Mata R."/>
            <person name="Mathew T."/>
            <person name="Moen C."/>
            <person name="Morales K."/>
            <person name="Munidasa M."/>
            <person name="Nazareth L."/>
            <person name="Ngo R."/>
            <person name="Nguyen L."/>
            <person name="Okwuonu G."/>
            <person name="Ongeri F."/>
            <person name="Patil S."/>
            <person name="Petrosino J."/>
            <person name="Pham C."/>
            <person name="Pham P."/>
            <person name="Pu L.-L."/>
            <person name="Puazo M."/>
            <person name="Raj R."/>
            <person name="Reid J."/>
            <person name="Rouhana J."/>
            <person name="Saada N."/>
            <person name="Shang Y."/>
            <person name="Simmons D."/>
            <person name="Thornton R."/>
            <person name="Warren J."/>
            <person name="Weissenberger G."/>
            <person name="Zhang J."/>
            <person name="Zhang L."/>
            <person name="Zhou C."/>
            <person name="Zhu D."/>
            <person name="Muzny D."/>
            <person name="Worley K."/>
            <person name="Gibbs R."/>
        </authorList>
    </citation>
    <scope>NUCLEOTIDE SEQUENCE [LARGE SCALE GENOMIC DNA]</scope>
    <source>
        <strain evidence="11 12">DSM 13335</strain>
    </source>
</reference>
<dbReference type="SMART" id="SM01207">
    <property type="entry name" value="G3P_acyltransf"/>
    <property type="match status" value="1"/>
</dbReference>
<keyword evidence="6 10" id="KW-0443">Lipid metabolism</keyword>
<evidence type="ECO:0000256" key="5">
    <source>
        <dbReference type="ARBA" id="ARBA00022989"/>
    </source>
</evidence>
<feature type="transmembrane region" description="Helical" evidence="10">
    <location>
        <begin position="6"/>
        <end position="29"/>
    </location>
</feature>
<dbReference type="GO" id="GO:0005886">
    <property type="term" value="C:plasma membrane"/>
    <property type="evidence" value="ECO:0007669"/>
    <property type="project" value="UniProtKB-SubCell"/>
</dbReference>
<keyword evidence="1 10" id="KW-1003">Cell membrane</keyword>
<keyword evidence="9 10" id="KW-1208">Phospholipid metabolism</keyword>
<dbReference type="Proteomes" id="UP000004115">
    <property type="component" value="Unassembled WGS sequence"/>
</dbReference>
<evidence type="ECO:0000256" key="10">
    <source>
        <dbReference type="HAMAP-Rule" id="MF_01043"/>
    </source>
</evidence>
<evidence type="ECO:0000313" key="12">
    <source>
        <dbReference type="Proteomes" id="UP000004115"/>
    </source>
</evidence>
<comment type="caution">
    <text evidence="11">The sequence shown here is derived from an EMBL/GenBank/DDBJ whole genome shotgun (WGS) entry which is preliminary data.</text>
</comment>